<reference evidence="2 3" key="1">
    <citation type="journal article" date="2023" name="G3 (Bethesda)">
        <title>A chromosome-length genome assembly and annotation of blackberry (Rubus argutus, cv. 'Hillquist').</title>
        <authorList>
            <person name="Bruna T."/>
            <person name="Aryal R."/>
            <person name="Dudchenko O."/>
            <person name="Sargent D.J."/>
            <person name="Mead D."/>
            <person name="Buti M."/>
            <person name="Cavallini A."/>
            <person name="Hytonen T."/>
            <person name="Andres J."/>
            <person name="Pham M."/>
            <person name="Weisz D."/>
            <person name="Mascagni F."/>
            <person name="Usai G."/>
            <person name="Natali L."/>
            <person name="Bassil N."/>
            <person name="Fernandez G.E."/>
            <person name="Lomsadze A."/>
            <person name="Armour M."/>
            <person name="Olukolu B."/>
            <person name="Poorten T."/>
            <person name="Britton C."/>
            <person name="Davik J."/>
            <person name="Ashrafi H."/>
            <person name="Aiden E.L."/>
            <person name="Borodovsky M."/>
            <person name="Worthington M."/>
        </authorList>
    </citation>
    <scope>NUCLEOTIDE SEQUENCE [LARGE SCALE GENOMIC DNA]</scope>
    <source>
        <strain evidence="2">PI 553951</strain>
    </source>
</reference>
<accession>A0AAW1X1B3</accession>
<dbReference type="GO" id="GO:0080043">
    <property type="term" value="F:quercetin 3-O-glucosyltransferase activity"/>
    <property type="evidence" value="ECO:0007669"/>
    <property type="project" value="TreeGrafter"/>
</dbReference>
<dbReference type="GO" id="GO:0080044">
    <property type="term" value="F:quercetin 7-O-glucosyltransferase activity"/>
    <property type="evidence" value="ECO:0007669"/>
    <property type="project" value="TreeGrafter"/>
</dbReference>
<gene>
    <name evidence="2" type="ORF">M0R45_027526</name>
</gene>
<dbReference type="FunFam" id="3.40.50.2000:FF:000055">
    <property type="entry name" value="Glycosyltransferase"/>
    <property type="match status" value="1"/>
</dbReference>
<organism evidence="2 3">
    <name type="scientific">Rubus argutus</name>
    <name type="common">Southern blackberry</name>
    <dbReference type="NCBI Taxonomy" id="59490"/>
    <lineage>
        <taxon>Eukaryota</taxon>
        <taxon>Viridiplantae</taxon>
        <taxon>Streptophyta</taxon>
        <taxon>Embryophyta</taxon>
        <taxon>Tracheophyta</taxon>
        <taxon>Spermatophyta</taxon>
        <taxon>Magnoliopsida</taxon>
        <taxon>eudicotyledons</taxon>
        <taxon>Gunneridae</taxon>
        <taxon>Pentapetalae</taxon>
        <taxon>rosids</taxon>
        <taxon>fabids</taxon>
        <taxon>Rosales</taxon>
        <taxon>Rosaceae</taxon>
        <taxon>Rosoideae</taxon>
        <taxon>Rosoideae incertae sedis</taxon>
        <taxon>Rubus</taxon>
    </lineage>
</organism>
<proteinExistence type="inferred from homology"/>
<evidence type="ECO:0000256" key="1">
    <source>
        <dbReference type="ARBA" id="ARBA00009995"/>
    </source>
</evidence>
<dbReference type="EMBL" id="JBEDUW010000005">
    <property type="protein sequence ID" value="KAK9930489.1"/>
    <property type="molecule type" value="Genomic_DNA"/>
</dbReference>
<dbReference type="AlphaFoldDB" id="A0AAW1X1B3"/>
<dbReference type="PANTHER" id="PTHR11926">
    <property type="entry name" value="GLUCOSYL/GLUCURONOSYL TRANSFERASES"/>
    <property type="match status" value="1"/>
</dbReference>
<name>A0AAW1X1B3_RUBAR</name>
<dbReference type="Proteomes" id="UP001457282">
    <property type="component" value="Unassembled WGS sequence"/>
</dbReference>
<dbReference type="SUPFAM" id="SSF53756">
    <property type="entry name" value="UDP-Glycosyltransferase/glycogen phosphorylase"/>
    <property type="match status" value="1"/>
</dbReference>
<dbReference type="Gene3D" id="3.40.50.2000">
    <property type="entry name" value="Glycogen Phosphorylase B"/>
    <property type="match status" value="2"/>
</dbReference>
<comment type="caution">
    <text evidence="2">The sequence shown here is derived from an EMBL/GenBank/DDBJ whole genome shotgun (WGS) entry which is preliminary data.</text>
</comment>
<evidence type="ECO:0000313" key="3">
    <source>
        <dbReference type="Proteomes" id="UP001457282"/>
    </source>
</evidence>
<comment type="similarity">
    <text evidence="1">Belongs to the UDP-glycosyltransferase family.</text>
</comment>
<evidence type="ECO:0000313" key="2">
    <source>
        <dbReference type="EMBL" id="KAK9930489.1"/>
    </source>
</evidence>
<dbReference type="PANTHER" id="PTHR11926:SF774">
    <property type="entry name" value="UDP-GLYCOSYLTRANSFERASE 85A1-RELATED"/>
    <property type="match status" value="1"/>
</dbReference>
<sequence length="288" mass="32366">MLKLAKLLHYKGFHITFVNTEYKHRRWLNSRGPNSVHGLPSFQFETIPDGLPPTDANSTQHIPSLCESTNKNCLAPFRELLSKLNSSSENNIPPVACIVSDGVMSFTLDAGQELGIPVLLFWTPSASGFMGYLQYHRLIEEGLTRLKDASYLTNGYLDTVIDWIPGMRGIRLSDIPSFIRTTDPDDIMLNFLVFEAEQAQGASAIIVNTFHDLEREVLDALSSLLPPIYSIGPLHLQLRQIPSDCDLKLIESNLWREEPECLEWLAIKEKNSVVYVNFGSITVMTAEN</sequence>
<protein>
    <submittedName>
        <fullName evidence="2">Uncharacterized protein</fullName>
    </submittedName>
</protein>
<keyword evidence="3" id="KW-1185">Reference proteome</keyword>